<dbReference type="SUPFAM" id="SSF48452">
    <property type="entry name" value="TPR-like"/>
    <property type="match status" value="1"/>
</dbReference>
<dbReference type="NCBIfam" id="TIGR00756">
    <property type="entry name" value="PPR"/>
    <property type="match status" value="4"/>
</dbReference>
<dbReference type="AlphaFoldDB" id="A0A2I0AUX4"/>
<dbReference type="EMBL" id="KZ451950">
    <property type="protein sequence ID" value="PKA59341.1"/>
    <property type="molecule type" value="Genomic_DNA"/>
</dbReference>
<dbReference type="Pfam" id="PF20431">
    <property type="entry name" value="E_motif"/>
    <property type="match status" value="1"/>
</dbReference>
<keyword evidence="3" id="KW-0378">Hydrolase</keyword>
<dbReference type="InterPro" id="IPR046848">
    <property type="entry name" value="E_motif"/>
</dbReference>
<dbReference type="Gene3D" id="1.25.40.10">
    <property type="entry name" value="Tetratricopeptide repeat domain"/>
    <property type="match status" value="2"/>
</dbReference>
<feature type="repeat" description="PPR" evidence="2">
    <location>
        <begin position="296"/>
        <end position="330"/>
    </location>
</feature>
<dbReference type="GO" id="GO:0016787">
    <property type="term" value="F:hydrolase activity"/>
    <property type="evidence" value="ECO:0007669"/>
    <property type="project" value="UniProtKB-KW"/>
</dbReference>
<keyword evidence="1" id="KW-0677">Repeat</keyword>
<evidence type="ECO:0000256" key="2">
    <source>
        <dbReference type="PROSITE-ProRule" id="PRU00708"/>
    </source>
</evidence>
<dbReference type="PANTHER" id="PTHR47926:SF490">
    <property type="entry name" value="REPEAT-LIKE SUPERFAMILY PROTEIN, PUTATIVE-RELATED"/>
    <property type="match status" value="1"/>
</dbReference>
<evidence type="ECO:0000313" key="3">
    <source>
        <dbReference type="EMBL" id="PKA59341.1"/>
    </source>
</evidence>
<dbReference type="FunFam" id="1.25.40.10:FF:000344">
    <property type="entry name" value="Pentatricopeptide repeat-containing protein"/>
    <property type="match status" value="1"/>
</dbReference>
<keyword evidence="4" id="KW-1185">Reference proteome</keyword>
<dbReference type="Pfam" id="PF13041">
    <property type="entry name" value="PPR_2"/>
    <property type="match status" value="1"/>
</dbReference>
<dbReference type="PANTHER" id="PTHR47926">
    <property type="entry name" value="PENTATRICOPEPTIDE REPEAT-CONTAINING PROTEIN"/>
    <property type="match status" value="1"/>
</dbReference>
<evidence type="ECO:0000313" key="4">
    <source>
        <dbReference type="Proteomes" id="UP000236161"/>
    </source>
</evidence>
<dbReference type="InterPro" id="IPR002885">
    <property type="entry name" value="PPR_rpt"/>
</dbReference>
<dbReference type="GO" id="GO:0009451">
    <property type="term" value="P:RNA modification"/>
    <property type="evidence" value="ECO:0007669"/>
    <property type="project" value="InterPro"/>
</dbReference>
<dbReference type="InterPro" id="IPR046960">
    <property type="entry name" value="PPR_At4g14850-like_plant"/>
</dbReference>
<dbReference type="EC" id="3.6.1.-" evidence="3"/>
<dbReference type="Pfam" id="PF01535">
    <property type="entry name" value="PPR"/>
    <property type="match status" value="3"/>
</dbReference>
<sequence length="488" mass="54330">MPLRHRPSSKRPPVLSFFSSVSASAQSASKEAQRILHSLSTITCPSALHCLLSDILLHGLHLNSAVSAAFISSSLSLRRPRPALLLFSLIRRPSPFVCNTLMGSLLPFRPSAPLFLFHQIHLSSLPTNHHTFSLILKSLSLLRFLRSGRSLHSHVLKLGFFADSYISSSLLHLYAICSDCSSAIHLFDELPQRGVVAWSTLIAGLVRDGRPGDALLAFERMHFAGVTPNRVTLVSALSACSAYGAALEIGKWVHHRAILAGWELDIFLGTALIDMYGKHGRINSAIQVFVKMSERNVFTWNSLIQGFAFANNGKVALKWFSRMEEERVKPDSVTIIGVLTACSHSGLVDSGKRIFDMLVQGNYGFKAGIKHYGCMVDLYGRAGLLDAAIECIKTMPFEPNVVIYGSLLAACRLKKDMSWGEFAAWKMVELQPENAAYYVLLSNLYAKMGRWREAEEVWKMMRERGLRKDCGWTLTELDDIEEYVEKVV</sequence>
<accession>A0A2I0AUX4</accession>
<gene>
    <name evidence="3" type="primary">PCMP-H28</name>
    <name evidence="3" type="ORF">AXF42_Ash001435</name>
</gene>
<proteinExistence type="predicted"/>
<evidence type="ECO:0000256" key="1">
    <source>
        <dbReference type="ARBA" id="ARBA00022737"/>
    </source>
</evidence>
<dbReference type="OrthoDB" id="1877720at2759"/>
<dbReference type="FunFam" id="1.25.40.10:FF:001204">
    <property type="entry name" value="Pentatricopeptide (PPR) repeat protein-like"/>
    <property type="match status" value="1"/>
</dbReference>
<protein>
    <submittedName>
        <fullName evidence="3">Pentatricopeptide repeat-containing protein</fullName>
        <ecNumber evidence="3">3.6.1.-</ecNumber>
    </submittedName>
</protein>
<organism evidence="3 4">
    <name type="scientific">Apostasia shenzhenica</name>
    <dbReference type="NCBI Taxonomy" id="1088818"/>
    <lineage>
        <taxon>Eukaryota</taxon>
        <taxon>Viridiplantae</taxon>
        <taxon>Streptophyta</taxon>
        <taxon>Embryophyta</taxon>
        <taxon>Tracheophyta</taxon>
        <taxon>Spermatophyta</taxon>
        <taxon>Magnoliopsida</taxon>
        <taxon>Liliopsida</taxon>
        <taxon>Asparagales</taxon>
        <taxon>Orchidaceae</taxon>
        <taxon>Apostasioideae</taxon>
        <taxon>Apostasia</taxon>
    </lineage>
</organism>
<reference evidence="3 4" key="1">
    <citation type="journal article" date="2017" name="Nature">
        <title>The Apostasia genome and the evolution of orchids.</title>
        <authorList>
            <person name="Zhang G.Q."/>
            <person name="Liu K.W."/>
            <person name="Li Z."/>
            <person name="Lohaus R."/>
            <person name="Hsiao Y.Y."/>
            <person name="Niu S.C."/>
            <person name="Wang J.Y."/>
            <person name="Lin Y.C."/>
            <person name="Xu Q."/>
            <person name="Chen L.J."/>
            <person name="Yoshida K."/>
            <person name="Fujiwara S."/>
            <person name="Wang Z.W."/>
            <person name="Zhang Y.Q."/>
            <person name="Mitsuda N."/>
            <person name="Wang M."/>
            <person name="Liu G.H."/>
            <person name="Pecoraro L."/>
            <person name="Huang H.X."/>
            <person name="Xiao X.J."/>
            <person name="Lin M."/>
            <person name="Wu X.Y."/>
            <person name="Wu W.L."/>
            <person name="Chen Y.Y."/>
            <person name="Chang S.B."/>
            <person name="Sakamoto S."/>
            <person name="Ohme-Takagi M."/>
            <person name="Yagi M."/>
            <person name="Zeng S.J."/>
            <person name="Shen C.Y."/>
            <person name="Yeh C.M."/>
            <person name="Luo Y.B."/>
            <person name="Tsai W.C."/>
            <person name="Van de Peer Y."/>
            <person name="Liu Z.J."/>
        </authorList>
    </citation>
    <scope>NUCLEOTIDE SEQUENCE [LARGE SCALE GENOMIC DNA]</scope>
    <source>
        <strain evidence="4">cv. Shenzhen</strain>
        <tissue evidence="3">Stem</tissue>
    </source>
</reference>
<dbReference type="PROSITE" id="PS51375">
    <property type="entry name" value="PPR"/>
    <property type="match status" value="3"/>
</dbReference>
<name>A0A2I0AUX4_9ASPA</name>
<feature type="repeat" description="PPR" evidence="2">
    <location>
        <begin position="434"/>
        <end position="468"/>
    </location>
</feature>
<dbReference type="GO" id="GO:0003723">
    <property type="term" value="F:RNA binding"/>
    <property type="evidence" value="ECO:0007669"/>
    <property type="project" value="InterPro"/>
</dbReference>
<dbReference type="Proteomes" id="UP000236161">
    <property type="component" value="Unassembled WGS sequence"/>
</dbReference>
<dbReference type="InterPro" id="IPR011990">
    <property type="entry name" value="TPR-like_helical_dom_sf"/>
</dbReference>
<feature type="repeat" description="PPR" evidence="2">
    <location>
        <begin position="194"/>
        <end position="228"/>
    </location>
</feature>